<keyword evidence="2" id="KW-1185">Reference proteome</keyword>
<organism evidence="1 2">
    <name type="scientific">Pisolithus tinctorius Marx 270</name>
    <dbReference type="NCBI Taxonomy" id="870435"/>
    <lineage>
        <taxon>Eukaryota</taxon>
        <taxon>Fungi</taxon>
        <taxon>Dikarya</taxon>
        <taxon>Basidiomycota</taxon>
        <taxon>Agaricomycotina</taxon>
        <taxon>Agaricomycetes</taxon>
        <taxon>Agaricomycetidae</taxon>
        <taxon>Boletales</taxon>
        <taxon>Sclerodermatineae</taxon>
        <taxon>Pisolithaceae</taxon>
        <taxon>Pisolithus</taxon>
    </lineage>
</organism>
<sequence length="367" mass="40315">MSQQAETSQTAAAASPITLPHEIVANAADIVMVELLTLHDHRNRQYWQKAMHVIWEQLTCVCPLVEELPSKFTIPTHIITTEMVMRDLVVLTAVKEWPDFDKIRDATDADVVDHLWYQIGQPVDKGKGHTVPLEPLQISDTAATAAETLEEPHGRSTSHTAPTGTWPRSRRLLKRTRSRHMRPVTPNATPMEHMEEEIAALWQQHMEMAQDLLDTFCKLADTQWALADTQTKLQTLADVVEALQQRLYPLPHSSPNAPGPSHPSAVSFAITSHQAVIPTDGARILDLAPTTMVQEVAINTGILQSLPGDMLLAPSTFLLPTHHFPYSSTAGVGEAPPPIYVSLGAVANDAGGDDSDDQNAANWMDVD</sequence>
<name>A0A0C3K469_PISTI</name>
<dbReference type="InParanoid" id="A0A0C3K469"/>
<dbReference type="AlphaFoldDB" id="A0A0C3K469"/>
<evidence type="ECO:0000313" key="1">
    <source>
        <dbReference type="EMBL" id="KIO04337.1"/>
    </source>
</evidence>
<proteinExistence type="predicted"/>
<dbReference type="EMBL" id="KN831971">
    <property type="protein sequence ID" value="KIO04337.1"/>
    <property type="molecule type" value="Genomic_DNA"/>
</dbReference>
<reference evidence="1 2" key="1">
    <citation type="submission" date="2014-04" db="EMBL/GenBank/DDBJ databases">
        <authorList>
            <consortium name="DOE Joint Genome Institute"/>
            <person name="Kuo A."/>
            <person name="Kohler A."/>
            <person name="Costa M.D."/>
            <person name="Nagy L.G."/>
            <person name="Floudas D."/>
            <person name="Copeland A."/>
            <person name="Barry K.W."/>
            <person name="Cichocki N."/>
            <person name="Veneault-Fourrey C."/>
            <person name="LaButti K."/>
            <person name="Lindquist E.A."/>
            <person name="Lipzen A."/>
            <person name="Lundell T."/>
            <person name="Morin E."/>
            <person name="Murat C."/>
            <person name="Sun H."/>
            <person name="Tunlid A."/>
            <person name="Henrissat B."/>
            <person name="Grigoriev I.V."/>
            <person name="Hibbett D.S."/>
            <person name="Martin F."/>
            <person name="Nordberg H.P."/>
            <person name="Cantor M.N."/>
            <person name="Hua S.X."/>
        </authorList>
    </citation>
    <scope>NUCLEOTIDE SEQUENCE [LARGE SCALE GENOMIC DNA]</scope>
    <source>
        <strain evidence="1 2">Marx 270</strain>
    </source>
</reference>
<protein>
    <submittedName>
        <fullName evidence="1">Uncharacterized protein</fullName>
    </submittedName>
</protein>
<dbReference type="Proteomes" id="UP000054217">
    <property type="component" value="Unassembled WGS sequence"/>
</dbReference>
<evidence type="ECO:0000313" key="2">
    <source>
        <dbReference type="Proteomes" id="UP000054217"/>
    </source>
</evidence>
<gene>
    <name evidence="1" type="ORF">M404DRAFT_26184</name>
</gene>
<reference evidence="2" key="2">
    <citation type="submission" date="2015-01" db="EMBL/GenBank/DDBJ databases">
        <title>Evolutionary Origins and Diversification of the Mycorrhizal Mutualists.</title>
        <authorList>
            <consortium name="DOE Joint Genome Institute"/>
            <consortium name="Mycorrhizal Genomics Consortium"/>
            <person name="Kohler A."/>
            <person name="Kuo A."/>
            <person name="Nagy L.G."/>
            <person name="Floudas D."/>
            <person name="Copeland A."/>
            <person name="Barry K.W."/>
            <person name="Cichocki N."/>
            <person name="Veneault-Fourrey C."/>
            <person name="LaButti K."/>
            <person name="Lindquist E.A."/>
            <person name="Lipzen A."/>
            <person name="Lundell T."/>
            <person name="Morin E."/>
            <person name="Murat C."/>
            <person name="Riley R."/>
            <person name="Ohm R."/>
            <person name="Sun H."/>
            <person name="Tunlid A."/>
            <person name="Henrissat B."/>
            <person name="Grigoriev I.V."/>
            <person name="Hibbett D.S."/>
            <person name="Martin F."/>
        </authorList>
    </citation>
    <scope>NUCLEOTIDE SEQUENCE [LARGE SCALE GENOMIC DNA]</scope>
    <source>
        <strain evidence="2">Marx 270</strain>
    </source>
</reference>
<accession>A0A0C3K469</accession>
<dbReference type="STRING" id="870435.A0A0C3K469"/>
<dbReference type="HOGENOM" id="CLU_042834_1_0_1"/>